<dbReference type="Proteomes" id="UP001614394">
    <property type="component" value="Unassembled WGS sequence"/>
</dbReference>
<sequence length="359" mass="37549">MTDSLHDLRRCTLAIDLGAARTRVYAKRAGLIVDEPSLVAVDIRNGRLVAVGGLAERMAGRTAEYVRVVRPFSGGTVVDVDMGILMLRQLLGDKARRAWLRQSKPRIAAAVPYGAGPQARRILSETLTDLGARQVELVHAPLAAAVGSAIPVGQPEGSMIVICGASETQVAVLSFGGIIAGEVLPVGGNAMDDAVLEHLRIHHDLILPHQGLLPLHQVLSEAVGEPQSNTEVHGKDVSSGLARSLNLETGGVREAMRDPLSALVSGIGRVLRRCPPDLVVDIADRGIILTGGSAVLPGLDTMLGSATGMPVHITKDPALSTVLGLGMMIESAEATEPAAEEVAELRPESAVRAASQELA</sequence>
<organism evidence="8 9">
    <name type="scientific">Streptomyces fildesensis</name>
    <dbReference type="NCBI Taxonomy" id="375757"/>
    <lineage>
        <taxon>Bacteria</taxon>
        <taxon>Bacillati</taxon>
        <taxon>Actinomycetota</taxon>
        <taxon>Actinomycetes</taxon>
        <taxon>Kitasatosporales</taxon>
        <taxon>Streptomycetaceae</taxon>
        <taxon>Streptomyces</taxon>
    </lineage>
</organism>
<keyword evidence="1 6" id="KW-0963">Cytoplasm</keyword>
<evidence type="ECO:0000256" key="5">
    <source>
        <dbReference type="ARBA" id="ARBA00023458"/>
    </source>
</evidence>
<evidence type="ECO:0000256" key="7">
    <source>
        <dbReference type="SAM" id="MobiDB-lite"/>
    </source>
</evidence>
<protein>
    <recommendedName>
        <fullName evidence="6">Cell shape-determining protein MreB</fullName>
    </recommendedName>
</protein>
<comment type="caution">
    <text evidence="6">Lacks conserved residue(s) required for the propagation of feature annotation.</text>
</comment>
<dbReference type="SUPFAM" id="SSF53067">
    <property type="entry name" value="Actin-like ATPase domain"/>
    <property type="match status" value="2"/>
</dbReference>
<comment type="function">
    <text evidence="6">Forms membrane-associated dynamic filaments that are essential for cell shape determination. Acts by regulating cell wall synthesis and cell elongation, and thus cell shape. A feedback loop between cell geometry and MreB localization may maintain elongated cell shape by targeting cell wall growth to regions of negative cell wall curvature.</text>
</comment>
<name>A0ABW8C4J6_9ACTN</name>
<dbReference type="InterPro" id="IPR056546">
    <property type="entry name" value="MreB_MamK-like"/>
</dbReference>
<evidence type="ECO:0000313" key="8">
    <source>
        <dbReference type="EMBL" id="MFI9100336.1"/>
    </source>
</evidence>
<reference evidence="8 9" key="1">
    <citation type="submission" date="2024-10" db="EMBL/GenBank/DDBJ databases">
        <title>The Natural Products Discovery Center: Release of the First 8490 Sequenced Strains for Exploring Actinobacteria Biosynthetic Diversity.</title>
        <authorList>
            <person name="Kalkreuter E."/>
            <person name="Kautsar S.A."/>
            <person name="Yang D."/>
            <person name="Bader C.D."/>
            <person name="Teijaro C.N."/>
            <person name="Fluegel L."/>
            <person name="Davis C.M."/>
            <person name="Simpson J.R."/>
            <person name="Lauterbach L."/>
            <person name="Steele A.D."/>
            <person name="Gui C."/>
            <person name="Meng S."/>
            <person name="Li G."/>
            <person name="Viehrig K."/>
            <person name="Ye F."/>
            <person name="Su P."/>
            <person name="Kiefer A.F."/>
            <person name="Nichols A."/>
            <person name="Cepeda A.J."/>
            <person name="Yan W."/>
            <person name="Fan B."/>
            <person name="Jiang Y."/>
            <person name="Adhikari A."/>
            <person name="Zheng C.-J."/>
            <person name="Schuster L."/>
            <person name="Cowan T.M."/>
            <person name="Smanski M.J."/>
            <person name="Chevrette M.G."/>
            <person name="De Carvalho L.P.S."/>
            <person name="Shen B."/>
        </authorList>
    </citation>
    <scope>NUCLEOTIDE SEQUENCE [LARGE SCALE GENOMIC DNA]</scope>
    <source>
        <strain evidence="8 9">NPDC053399</strain>
    </source>
</reference>
<comment type="subcellular location">
    <subcellularLocation>
        <location evidence="6">Cytoplasm</location>
    </subcellularLocation>
    <text evidence="6">Membrane-associated.</text>
</comment>
<gene>
    <name evidence="6" type="primary">mreB</name>
    <name evidence="8" type="ORF">ACIGXA_07405</name>
</gene>
<keyword evidence="3 6" id="KW-0067">ATP-binding</keyword>
<keyword evidence="9" id="KW-1185">Reference proteome</keyword>
<dbReference type="RefSeq" id="WP_399645410.1">
    <property type="nucleotide sequence ID" value="NZ_JBITYG010000002.1"/>
</dbReference>
<evidence type="ECO:0000256" key="6">
    <source>
        <dbReference type="HAMAP-Rule" id="MF_02207"/>
    </source>
</evidence>
<feature type="region of interest" description="Disordered" evidence="7">
    <location>
        <begin position="338"/>
        <end position="359"/>
    </location>
</feature>
<dbReference type="HAMAP" id="MF_02207">
    <property type="entry name" value="MreB"/>
    <property type="match status" value="1"/>
</dbReference>
<dbReference type="InterPro" id="IPR004753">
    <property type="entry name" value="MreB"/>
</dbReference>
<dbReference type="PRINTS" id="PR01652">
    <property type="entry name" value="SHAPEPROTEIN"/>
</dbReference>
<proteinExistence type="inferred from homology"/>
<keyword evidence="4 6" id="KW-0133">Cell shape</keyword>
<dbReference type="PANTHER" id="PTHR42749">
    <property type="entry name" value="CELL SHAPE-DETERMINING PROTEIN MREB"/>
    <property type="match status" value="1"/>
</dbReference>
<dbReference type="InterPro" id="IPR043129">
    <property type="entry name" value="ATPase_NBD"/>
</dbReference>
<evidence type="ECO:0000256" key="4">
    <source>
        <dbReference type="ARBA" id="ARBA00022960"/>
    </source>
</evidence>
<evidence type="ECO:0000256" key="3">
    <source>
        <dbReference type="ARBA" id="ARBA00022840"/>
    </source>
</evidence>
<comment type="caution">
    <text evidence="8">The sequence shown here is derived from an EMBL/GenBank/DDBJ whole genome shotgun (WGS) entry which is preliminary data.</text>
</comment>
<evidence type="ECO:0000313" key="9">
    <source>
        <dbReference type="Proteomes" id="UP001614394"/>
    </source>
</evidence>
<accession>A0ABW8C4J6</accession>
<keyword evidence="2 6" id="KW-0547">Nucleotide-binding</keyword>
<dbReference type="EMBL" id="JBITYG010000002">
    <property type="protein sequence ID" value="MFI9100336.1"/>
    <property type="molecule type" value="Genomic_DNA"/>
</dbReference>
<evidence type="ECO:0000256" key="1">
    <source>
        <dbReference type="ARBA" id="ARBA00022490"/>
    </source>
</evidence>
<dbReference type="Gene3D" id="3.30.420.40">
    <property type="match status" value="3"/>
</dbReference>
<dbReference type="PANTHER" id="PTHR42749:SF1">
    <property type="entry name" value="CELL SHAPE-DETERMINING PROTEIN MREB"/>
    <property type="match status" value="1"/>
</dbReference>
<comment type="subunit">
    <text evidence="6">Forms polymers.</text>
</comment>
<dbReference type="Pfam" id="PF06723">
    <property type="entry name" value="MreB_Mbl"/>
    <property type="match status" value="1"/>
</dbReference>
<comment type="similarity">
    <text evidence="5 6">Belongs to the FtsA/MreB family.</text>
</comment>
<evidence type="ECO:0000256" key="2">
    <source>
        <dbReference type="ARBA" id="ARBA00022741"/>
    </source>
</evidence>